<evidence type="ECO:0000313" key="5">
    <source>
        <dbReference type="EMBL" id="KAK9867512.1"/>
    </source>
</evidence>
<dbReference type="CDD" id="cd00200">
    <property type="entry name" value="WD40"/>
    <property type="match status" value="1"/>
</dbReference>
<sequence length="290" mass="31210">MTSEKGPASPNSANPKPTIATRKPDVPANFKLAATLKGHSHAVVCVQFSPDEATLASASGDCTCKLWDSTSGQLLQTLEGHEKGLSAVCWDPSSQYVCTASDDKKLRIWQAATGACLRELIGHTHFVFCCTYSPKGNLVASGGFDEVVRVWDPSTGRSLRVIPAHSDPKKAKSKQYSGHKNESHCLFAAFMAHPSQAFVISGSEDHRIFIWSLNSKKVLQVIPGKESPDGEGDGHCSPVICVSALRSGAFASGALEQDCTIKLWRDENLMRLAWRPDVKNENAKGADASS</sequence>
<name>A0AAW1TG14_9CHLO</name>
<dbReference type="SMART" id="SM00320">
    <property type="entry name" value="WD40"/>
    <property type="match status" value="5"/>
</dbReference>
<protein>
    <submittedName>
        <fullName evidence="5">Uncharacterized protein</fullName>
    </submittedName>
</protein>
<dbReference type="PANTHER" id="PTHR19848">
    <property type="entry name" value="WD40 REPEAT PROTEIN"/>
    <property type="match status" value="1"/>
</dbReference>
<proteinExistence type="predicted"/>
<evidence type="ECO:0000256" key="1">
    <source>
        <dbReference type="ARBA" id="ARBA00022574"/>
    </source>
</evidence>
<dbReference type="PROSITE" id="PS00678">
    <property type="entry name" value="WD_REPEATS_1"/>
    <property type="match status" value="1"/>
</dbReference>
<keyword evidence="1 3" id="KW-0853">WD repeat</keyword>
<organism evidence="5 6">
    <name type="scientific">Apatococcus fuscideae</name>
    <dbReference type="NCBI Taxonomy" id="2026836"/>
    <lineage>
        <taxon>Eukaryota</taxon>
        <taxon>Viridiplantae</taxon>
        <taxon>Chlorophyta</taxon>
        <taxon>core chlorophytes</taxon>
        <taxon>Trebouxiophyceae</taxon>
        <taxon>Chlorellales</taxon>
        <taxon>Chlorellaceae</taxon>
        <taxon>Apatococcus</taxon>
    </lineage>
</organism>
<dbReference type="PROSITE" id="PS50082">
    <property type="entry name" value="WD_REPEATS_2"/>
    <property type="match status" value="4"/>
</dbReference>
<evidence type="ECO:0000256" key="3">
    <source>
        <dbReference type="PROSITE-ProRule" id="PRU00221"/>
    </source>
</evidence>
<feature type="repeat" description="WD" evidence="3">
    <location>
        <begin position="78"/>
        <end position="119"/>
    </location>
</feature>
<keyword evidence="2" id="KW-0677">Repeat</keyword>
<dbReference type="InterPro" id="IPR001632">
    <property type="entry name" value="WD40_G-protein_beta-like"/>
</dbReference>
<reference evidence="5 6" key="1">
    <citation type="journal article" date="2024" name="Nat. Commun.">
        <title>Phylogenomics reveals the evolutionary origins of lichenization in chlorophyte algae.</title>
        <authorList>
            <person name="Puginier C."/>
            <person name="Libourel C."/>
            <person name="Otte J."/>
            <person name="Skaloud P."/>
            <person name="Haon M."/>
            <person name="Grisel S."/>
            <person name="Petersen M."/>
            <person name="Berrin J.G."/>
            <person name="Delaux P.M."/>
            <person name="Dal Grande F."/>
            <person name="Keller J."/>
        </authorList>
    </citation>
    <scope>NUCLEOTIDE SEQUENCE [LARGE SCALE GENOMIC DNA]</scope>
    <source>
        <strain evidence="5 6">SAG 2523</strain>
    </source>
</reference>
<dbReference type="PROSITE" id="PS50294">
    <property type="entry name" value="WD_REPEATS_REGION"/>
    <property type="match status" value="3"/>
</dbReference>
<keyword evidence="6" id="KW-1185">Reference proteome</keyword>
<dbReference type="InterPro" id="IPR019775">
    <property type="entry name" value="WD40_repeat_CS"/>
</dbReference>
<dbReference type="Proteomes" id="UP001485043">
    <property type="component" value="Unassembled WGS sequence"/>
</dbReference>
<gene>
    <name evidence="5" type="ORF">WJX84_012458</name>
</gene>
<dbReference type="InterPro" id="IPR015943">
    <property type="entry name" value="WD40/YVTN_repeat-like_dom_sf"/>
</dbReference>
<dbReference type="Pfam" id="PF00400">
    <property type="entry name" value="WD40"/>
    <property type="match status" value="5"/>
</dbReference>
<feature type="region of interest" description="Disordered" evidence="4">
    <location>
        <begin position="1"/>
        <end position="23"/>
    </location>
</feature>
<feature type="repeat" description="WD" evidence="3">
    <location>
        <begin position="120"/>
        <end position="161"/>
    </location>
</feature>
<dbReference type="EMBL" id="JALJOV010000083">
    <property type="protein sequence ID" value="KAK9867512.1"/>
    <property type="molecule type" value="Genomic_DNA"/>
</dbReference>
<dbReference type="PRINTS" id="PR00319">
    <property type="entry name" value="GPROTEINB"/>
</dbReference>
<dbReference type="PRINTS" id="PR00320">
    <property type="entry name" value="GPROTEINBRPT"/>
</dbReference>
<evidence type="ECO:0000256" key="2">
    <source>
        <dbReference type="ARBA" id="ARBA00022737"/>
    </source>
</evidence>
<dbReference type="SUPFAM" id="SSF50978">
    <property type="entry name" value="WD40 repeat-like"/>
    <property type="match status" value="1"/>
</dbReference>
<comment type="caution">
    <text evidence="5">The sequence shown here is derived from an EMBL/GenBank/DDBJ whole genome shotgun (WGS) entry which is preliminary data.</text>
</comment>
<evidence type="ECO:0000313" key="6">
    <source>
        <dbReference type="Proteomes" id="UP001485043"/>
    </source>
</evidence>
<dbReference type="Gene3D" id="2.130.10.10">
    <property type="entry name" value="YVTN repeat-like/Quinoprotein amine dehydrogenase"/>
    <property type="match status" value="2"/>
</dbReference>
<feature type="compositionally biased region" description="Polar residues" evidence="4">
    <location>
        <begin position="1"/>
        <end position="15"/>
    </location>
</feature>
<dbReference type="InterPro" id="IPR020472">
    <property type="entry name" value="WD40_PAC1"/>
</dbReference>
<dbReference type="PANTHER" id="PTHR19848:SF8">
    <property type="entry name" value="F-BOX AND WD REPEAT DOMAIN CONTAINING 7"/>
    <property type="match status" value="1"/>
</dbReference>
<dbReference type="InterPro" id="IPR036322">
    <property type="entry name" value="WD40_repeat_dom_sf"/>
</dbReference>
<dbReference type="AlphaFoldDB" id="A0AAW1TG14"/>
<dbReference type="InterPro" id="IPR001680">
    <property type="entry name" value="WD40_rpt"/>
</dbReference>
<feature type="repeat" description="WD" evidence="3">
    <location>
        <begin position="36"/>
        <end position="77"/>
    </location>
</feature>
<accession>A0AAW1TG14</accession>
<feature type="repeat" description="WD" evidence="3">
    <location>
        <begin position="193"/>
        <end position="221"/>
    </location>
</feature>
<evidence type="ECO:0000256" key="4">
    <source>
        <dbReference type="SAM" id="MobiDB-lite"/>
    </source>
</evidence>